<feature type="compositionally biased region" description="Basic residues" evidence="1">
    <location>
        <begin position="46"/>
        <end position="59"/>
    </location>
</feature>
<accession>E4XNG3</accession>
<dbReference type="InParanoid" id="E4XNG3"/>
<evidence type="ECO:0000313" key="2">
    <source>
        <dbReference type="EMBL" id="CBY11401.1"/>
    </source>
</evidence>
<feature type="region of interest" description="Disordered" evidence="1">
    <location>
        <begin position="43"/>
        <end position="76"/>
    </location>
</feature>
<dbReference type="Proteomes" id="UP000001307">
    <property type="component" value="Unassembled WGS sequence"/>
</dbReference>
<evidence type="ECO:0000256" key="1">
    <source>
        <dbReference type="SAM" id="MobiDB-lite"/>
    </source>
</evidence>
<evidence type="ECO:0000313" key="3">
    <source>
        <dbReference type="Proteomes" id="UP000001307"/>
    </source>
</evidence>
<gene>
    <name evidence="2" type="ORF">GSOID_T00015723001</name>
</gene>
<organism evidence="2">
    <name type="scientific">Oikopleura dioica</name>
    <name type="common">Tunicate</name>
    <dbReference type="NCBI Taxonomy" id="34765"/>
    <lineage>
        <taxon>Eukaryota</taxon>
        <taxon>Metazoa</taxon>
        <taxon>Chordata</taxon>
        <taxon>Tunicata</taxon>
        <taxon>Appendicularia</taxon>
        <taxon>Copelata</taxon>
        <taxon>Oikopleuridae</taxon>
        <taxon>Oikopleura</taxon>
    </lineage>
</organism>
<protein>
    <submittedName>
        <fullName evidence="2">Uncharacterized protein</fullName>
    </submittedName>
</protein>
<dbReference type="EMBL" id="FN653084">
    <property type="protein sequence ID" value="CBY11401.1"/>
    <property type="molecule type" value="Genomic_DNA"/>
</dbReference>
<reference evidence="2" key="1">
    <citation type="journal article" date="2010" name="Science">
        <title>Plasticity of animal genome architecture unmasked by rapid evolution of a pelagic tunicate.</title>
        <authorList>
            <person name="Denoeud F."/>
            <person name="Henriet S."/>
            <person name="Mungpakdee S."/>
            <person name="Aury J.M."/>
            <person name="Da Silva C."/>
            <person name="Brinkmann H."/>
            <person name="Mikhaleva J."/>
            <person name="Olsen L.C."/>
            <person name="Jubin C."/>
            <person name="Canestro C."/>
            <person name="Bouquet J.M."/>
            <person name="Danks G."/>
            <person name="Poulain J."/>
            <person name="Campsteijn C."/>
            <person name="Adamski M."/>
            <person name="Cross I."/>
            <person name="Yadetie F."/>
            <person name="Muffato M."/>
            <person name="Louis A."/>
            <person name="Butcher S."/>
            <person name="Tsagkogeorga G."/>
            <person name="Konrad A."/>
            <person name="Singh S."/>
            <person name="Jensen M.F."/>
            <person name="Cong E.H."/>
            <person name="Eikeseth-Otteraa H."/>
            <person name="Noel B."/>
            <person name="Anthouard V."/>
            <person name="Porcel B.M."/>
            <person name="Kachouri-Lafond R."/>
            <person name="Nishino A."/>
            <person name="Ugolini M."/>
            <person name="Chourrout P."/>
            <person name="Nishida H."/>
            <person name="Aasland R."/>
            <person name="Huzurbazar S."/>
            <person name="Westhof E."/>
            <person name="Delsuc F."/>
            <person name="Lehrach H."/>
            <person name="Reinhardt R."/>
            <person name="Weissenbach J."/>
            <person name="Roy S.W."/>
            <person name="Artiguenave F."/>
            <person name="Postlethwait J.H."/>
            <person name="Manak J.R."/>
            <person name="Thompson E.M."/>
            <person name="Jaillon O."/>
            <person name="Du Pasquier L."/>
            <person name="Boudinot P."/>
            <person name="Liberles D.A."/>
            <person name="Volff J.N."/>
            <person name="Philippe H."/>
            <person name="Lenhard B."/>
            <person name="Roest Crollius H."/>
            <person name="Wincker P."/>
            <person name="Chourrout D."/>
        </authorList>
    </citation>
    <scope>NUCLEOTIDE SEQUENCE [LARGE SCALE GENOMIC DNA]</scope>
</reference>
<keyword evidence="3" id="KW-1185">Reference proteome</keyword>
<name>E4XNG3_OIKDI</name>
<sequence>MSLPYGNGPSRSRGSSWNYIERNSRYTRQSTVSGSTIRNLFDERNHHRRENTRGTRRNWGRGGYGGQERQFSEQESSRFGEERESFFSSATLVPIYSQTCSEELKELANEAHEIFQLRNEITKEITKNKREITKLHRANDCLKSEIEDKDGRLSEILQRLKGTFDVGATDDTTSADGIKSEDIDKFTDLFRRL</sequence>
<proteinExistence type="predicted"/>
<dbReference type="AlphaFoldDB" id="E4XNG3"/>